<evidence type="ECO:0000256" key="1">
    <source>
        <dbReference type="ARBA" id="ARBA00004651"/>
    </source>
</evidence>
<name>A0AB35Y8R4_9FIRM</name>
<dbReference type="InterPro" id="IPR004680">
    <property type="entry name" value="Cit_transptr-like_dom"/>
</dbReference>
<dbReference type="RefSeq" id="WP_339395520.1">
    <property type="nucleotide sequence ID" value="NZ_JBBFGL010000006.1"/>
</dbReference>
<evidence type="ECO:0000259" key="9">
    <source>
        <dbReference type="Pfam" id="PF03600"/>
    </source>
</evidence>
<feature type="transmembrane region" description="Helical" evidence="8">
    <location>
        <begin position="290"/>
        <end position="313"/>
    </location>
</feature>
<evidence type="ECO:0000256" key="5">
    <source>
        <dbReference type="ARBA" id="ARBA00022692"/>
    </source>
</evidence>
<dbReference type="PANTHER" id="PTHR43568:SF1">
    <property type="entry name" value="P PROTEIN"/>
    <property type="match status" value="1"/>
</dbReference>
<evidence type="ECO:0000256" key="7">
    <source>
        <dbReference type="ARBA" id="ARBA00023136"/>
    </source>
</evidence>
<dbReference type="EMBL" id="JBBFGL010000006">
    <property type="protein sequence ID" value="MEJ5196133.1"/>
    <property type="molecule type" value="Genomic_DNA"/>
</dbReference>
<dbReference type="Pfam" id="PF03600">
    <property type="entry name" value="CitMHS"/>
    <property type="match status" value="1"/>
</dbReference>
<organism evidence="10 11">
    <name type="scientific">Faecalibacterium wellingii</name>
    <dbReference type="NCBI Taxonomy" id="2929491"/>
    <lineage>
        <taxon>Bacteria</taxon>
        <taxon>Bacillati</taxon>
        <taxon>Bacillota</taxon>
        <taxon>Clostridia</taxon>
        <taxon>Eubacteriales</taxon>
        <taxon>Oscillospiraceae</taxon>
        <taxon>Faecalibacterium</taxon>
    </lineage>
</organism>
<evidence type="ECO:0000256" key="3">
    <source>
        <dbReference type="ARBA" id="ARBA00022448"/>
    </source>
</evidence>
<keyword evidence="5 8" id="KW-0812">Transmembrane</keyword>
<evidence type="ECO:0000256" key="2">
    <source>
        <dbReference type="ARBA" id="ARBA00009843"/>
    </source>
</evidence>
<evidence type="ECO:0000313" key="11">
    <source>
        <dbReference type="Proteomes" id="UP001373196"/>
    </source>
</evidence>
<evidence type="ECO:0000256" key="8">
    <source>
        <dbReference type="SAM" id="Phobius"/>
    </source>
</evidence>
<keyword evidence="3" id="KW-0813">Transport</keyword>
<dbReference type="AlphaFoldDB" id="A0AB35Y8R4"/>
<dbReference type="GO" id="GO:0015105">
    <property type="term" value="F:arsenite transmembrane transporter activity"/>
    <property type="evidence" value="ECO:0007669"/>
    <property type="project" value="InterPro"/>
</dbReference>
<dbReference type="GO" id="GO:0005886">
    <property type="term" value="C:plasma membrane"/>
    <property type="evidence" value="ECO:0007669"/>
    <property type="project" value="UniProtKB-SubCell"/>
</dbReference>
<protein>
    <submittedName>
        <fullName evidence="10">SLC13 family permease</fullName>
    </submittedName>
</protein>
<gene>
    <name evidence="10" type="ORF">WF834_08070</name>
</gene>
<keyword evidence="6 8" id="KW-1133">Transmembrane helix</keyword>
<dbReference type="Proteomes" id="UP001373196">
    <property type="component" value="Unassembled WGS sequence"/>
</dbReference>
<feature type="domain" description="Citrate transporter-like" evidence="9">
    <location>
        <begin position="22"/>
        <end position="372"/>
    </location>
</feature>
<feature type="transmembrane region" description="Helical" evidence="8">
    <location>
        <begin position="181"/>
        <end position="200"/>
    </location>
</feature>
<feature type="transmembrane region" description="Helical" evidence="8">
    <location>
        <begin position="249"/>
        <end position="270"/>
    </location>
</feature>
<dbReference type="InterPro" id="IPR051475">
    <property type="entry name" value="Diverse_Ion_Transporter"/>
</dbReference>
<accession>A0AB35Y8R4</accession>
<keyword evidence="7 8" id="KW-0472">Membrane</keyword>
<sequence>MTLALLVFAATYLLMLRLQQYRPWVALCSAVLFIVLGEAGVYGFSLRAALQAVDYNVLLMMAGTMGTVALFIESKMPARLAEMLIVRVPDVKWAVCMLALFAGVISAFVDNVATVLMVAPVGLAIARKLKISPVPVIISIAVSSNLQGAATLVGDTTSILLGSFADMNFFEFFWMQGRPGIFWGVELGALASLAVLLWLFRRETQPVGAKVETEVEDDVPAALMLLTVGLLIAASFLPEPAAGPLHTAYELRSGLICMGLCLFGTVRACLRAKSAKPLGRVLGELDCDTLLLLFGLFIVIAGIQAAGVIDAAARLFHAVAGESPFRLFTLLVVVSVVLSAFIDNIPYVAAMLPVVQSIAALMNDGRGMEPYVFYFGLLTGATLGGNLTPIGASANIAAIGLLRKNGENVTTRDFLRIGVPFTLAAVLAGYVYLWLVWGRV</sequence>
<proteinExistence type="inferred from homology"/>
<evidence type="ECO:0000313" key="10">
    <source>
        <dbReference type="EMBL" id="MEJ5196133.1"/>
    </source>
</evidence>
<feature type="transmembrane region" description="Helical" evidence="8">
    <location>
        <begin position="414"/>
        <end position="437"/>
    </location>
</feature>
<evidence type="ECO:0000256" key="6">
    <source>
        <dbReference type="ARBA" id="ARBA00022989"/>
    </source>
</evidence>
<comment type="caution">
    <text evidence="10">The sequence shown here is derived from an EMBL/GenBank/DDBJ whole genome shotgun (WGS) entry which is preliminary data.</text>
</comment>
<dbReference type="PANTHER" id="PTHR43568">
    <property type="entry name" value="P PROTEIN"/>
    <property type="match status" value="1"/>
</dbReference>
<feature type="transmembrane region" description="Helical" evidence="8">
    <location>
        <begin position="52"/>
        <end position="72"/>
    </location>
</feature>
<keyword evidence="4" id="KW-1003">Cell membrane</keyword>
<evidence type="ECO:0000256" key="4">
    <source>
        <dbReference type="ARBA" id="ARBA00022475"/>
    </source>
</evidence>
<comment type="similarity">
    <text evidence="2">Belongs to the CitM (TC 2.A.11) transporter family.</text>
</comment>
<dbReference type="InterPro" id="IPR000802">
    <property type="entry name" value="Arsenical_pump_ArsB"/>
</dbReference>
<feature type="transmembrane region" description="Helical" evidence="8">
    <location>
        <begin position="220"/>
        <end position="237"/>
    </location>
</feature>
<reference evidence="10" key="1">
    <citation type="submission" date="2024-03" db="EMBL/GenBank/DDBJ databases">
        <authorList>
            <person name="Plomp N."/>
            <person name="Harmsen H.J."/>
        </authorList>
    </citation>
    <scope>NUCLEOTIDE SEQUENCE</scope>
    <source>
        <strain evidence="10">HTF-128</strain>
    </source>
</reference>
<feature type="transmembrane region" description="Helical" evidence="8">
    <location>
        <begin position="325"/>
        <end position="342"/>
    </location>
</feature>
<feature type="transmembrane region" description="Helical" evidence="8">
    <location>
        <begin position="371"/>
        <end position="402"/>
    </location>
</feature>
<feature type="transmembrane region" description="Helical" evidence="8">
    <location>
        <begin position="93"/>
        <end position="126"/>
    </location>
</feature>
<dbReference type="PRINTS" id="PR00758">
    <property type="entry name" value="ARSENICPUMP"/>
</dbReference>
<comment type="subcellular location">
    <subcellularLocation>
        <location evidence="1">Cell membrane</location>
        <topology evidence="1">Multi-pass membrane protein</topology>
    </subcellularLocation>
</comment>